<dbReference type="PANTHER" id="PTHR13318:SF95">
    <property type="entry name" value="F-BOX PROTEIN YLR352W"/>
    <property type="match status" value="1"/>
</dbReference>
<dbReference type="Pfam" id="PF24758">
    <property type="entry name" value="LRR_At5g56370"/>
    <property type="match status" value="1"/>
</dbReference>
<gene>
    <name evidence="2" type="ORF">PGLA2088_LOCUS42293</name>
</gene>
<dbReference type="AlphaFoldDB" id="A0A813L954"/>
<dbReference type="EMBL" id="CAJNNW010034230">
    <property type="protein sequence ID" value="CAE8722046.1"/>
    <property type="molecule type" value="Genomic_DNA"/>
</dbReference>
<dbReference type="Gene3D" id="3.80.10.10">
    <property type="entry name" value="Ribonuclease Inhibitor"/>
    <property type="match status" value="1"/>
</dbReference>
<sequence>PLFPLQMSEAIASTVARACGSFLPVPVLLRGSAASIAWRDGIEEALHEAEEVDLHLRNPTDAEARRLLLRCLNARHVNLCGCRSVGEGATSAVASSCPRLQELNVSCNPQITAVAIDEVVKGCPKLEALCLSGCDKISEQALTGRFAKFCDIFDEEEEGPWTA</sequence>
<dbReference type="GO" id="GO:0019005">
    <property type="term" value="C:SCF ubiquitin ligase complex"/>
    <property type="evidence" value="ECO:0007669"/>
    <property type="project" value="TreeGrafter"/>
</dbReference>
<evidence type="ECO:0000313" key="3">
    <source>
        <dbReference type="Proteomes" id="UP000626109"/>
    </source>
</evidence>
<dbReference type="SUPFAM" id="SSF52047">
    <property type="entry name" value="RNI-like"/>
    <property type="match status" value="1"/>
</dbReference>
<dbReference type="SMART" id="SM00367">
    <property type="entry name" value="LRR_CC"/>
    <property type="match status" value="3"/>
</dbReference>
<proteinExistence type="predicted"/>
<dbReference type="GO" id="GO:0031146">
    <property type="term" value="P:SCF-dependent proteasomal ubiquitin-dependent protein catabolic process"/>
    <property type="evidence" value="ECO:0007669"/>
    <property type="project" value="TreeGrafter"/>
</dbReference>
<protein>
    <recommendedName>
        <fullName evidence="1">F-box/LRR-repeat protein 15/At3g58940/PEG3-like LRR domain-containing protein</fullName>
    </recommendedName>
</protein>
<evidence type="ECO:0000313" key="2">
    <source>
        <dbReference type="EMBL" id="CAE8722046.1"/>
    </source>
</evidence>
<organism evidence="2 3">
    <name type="scientific">Polarella glacialis</name>
    <name type="common">Dinoflagellate</name>
    <dbReference type="NCBI Taxonomy" id="89957"/>
    <lineage>
        <taxon>Eukaryota</taxon>
        <taxon>Sar</taxon>
        <taxon>Alveolata</taxon>
        <taxon>Dinophyceae</taxon>
        <taxon>Suessiales</taxon>
        <taxon>Suessiaceae</taxon>
        <taxon>Polarella</taxon>
    </lineage>
</organism>
<accession>A0A813L954</accession>
<dbReference type="Proteomes" id="UP000626109">
    <property type="component" value="Unassembled WGS sequence"/>
</dbReference>
<name>A0A813L954_POLGL</name>
<evidence type="ECO:0000259" key="1">
    <source>
        <dbReference type="Pfam" id="PF24758"/>
    </source>
</evidence>
<comment type="caution">
    <text evidence="2">The sequence shown here is derived from an EMBL/GenBank/DDBJ whole genome shotgun (WGS) entry which is preliminary data.</text>
</comment>
<reference evidence="2" key="1">
    <citation type="submission" date="2021-02" db="EMBL/GenBank/DDBJ databases">
        <authorList>
            <person name="Dougan E. K."/>
            <person name="Rhodes N."/>
            <person name="Thang M."/>
            <person name="Chan C."/>
        </authorList>
    </citation>
    <scope>NUCLEOTIDE SEQUENCE</scope>
</reference>
<dbReference type="InterPro" id="IPR032675">
    <property type="entry name" value="LRR_dom_sf"/>
</dbReference>
<feature type="domain" description="F-box/LRR-repeat protein 15/At3g58940/PEG3-like LRR" evidence="1">
    <location>
        <begin position="45"/>
        <end position="136"/>
    </location>
</feature>
<feature type="non-terminal residue" evidence="2">
    <location>
        <position position="1"/>
    </location>
</feature>
<dbReference type="InterPro" id="IPR055411">
    <property type="entry name" value="LRR_FXL15/At3g58940/PEG3-like"/>
</dbReference>
<dbReference type="InterPro" id="IPR006553">
    <property type="entry name" value="Leu-rich_rpt_Cys-con_subtyp"/>
</dbReference>
<dbReference type="PANTHER" id="PTHR13318">
    <property type="entry name" value="PARTNER OF PAIRED, ISOFORM B-RELATED"/>
    <property type="match status" value="1"/>
</dbReference>